<evidence type="ECO:0000313" key="3">
    <source>
        <dbReference type="Proteomes" id="UP001432027"/>
    </source>
</evidence>
<dbReference type="PANTHER" id="PTHR37973:SF1">
    <property type="entry name" value="DICKKOPF_N DOMAIN-CONTAINING PROTEIN"/>
    <property type="match status" value="1"/>
</dbReference>
<protein>
    <submittedName>
        <fullName evidence="2">Uncharacterized protein</fullName>
    </submittedName>
</protein>
<keyword evidence="1" id="KW-0812">Transmembrane</keyword>
<gene>
    <name evidence="2" type="ORF">PENTCL1PPCAC_29980</name>
</gene>
<accession>A0AAV5UN19</accession>
<proteinExistence type="predicted"/>
<comment type="caution">
    <text evidence="2">The sequence shown here is derived from an EMBL/GenBank/DDBJ whole genome shotgun (WGS) entry which is preliminary data.</text>
</comment>
<feature type="non-terminal residue" evidence="2">
    <location>
        <position position="1"/>
    </location>
</feature>
<evidence type="ECO:0000313" key="2">
    <source>
        <dbReference type="EMBL" id="GMT07806.1"/>
    </source>
</evidence>
<evidence type="ECO:0000256" key="1">
    <source>
        <dbReference type="SAM" id="Phobius"/>
    </source>
</evidence>
<keyword evidence="3" id="KW-1185">Reference proteome</keyword>
<keyword evidence="1" id="KW-0472">Membrane</keyword>
<reference evidence="2" key="1">
    <citation type="submission" date="2023-10" db="EMBL/GenBank/DDBJ databases">
        <title>Genome assembly of Pristionchus species.</title>
        <authorList>
            <person name="Yoshida K."/>
            <person name="Sommer R.J."/>
        </authorList>
    </citation>
    <scope>NUCLEOTIDE SEQUENCE</scope>
    <source>
        <strain evidence="2">RS0144</strain>
    </source>
</reference>
<dbReference type="InterPro" id="IPR039260">
    <property type="entry name" value="Cpg-3"/>
</dbReference>
<name>A0AAV5UN19_9BILA</name>
<dbReference type="EMBL" id="BTSX01000006">
    <property type="protein sequence ID" value="GMT07806.1"/>
    <property type="molecule type" value="Genomic_DNA"/>
</dbReference>
<feature type="transmembrane region" description="Helical" evidence="1">
    <location>
        <begin position="49"/>
        <end position="66"/>
    </location>
</feature>
<sequence>RFENIPSLPRGPIKGLNSAGEGSVSRRVLLSSSPPLPPLKPRLLATIRMLAYSVIFFPLLVVSALAQDATTAAAAIEATATTVEGSGAAAAADVSSTTATTTAAAAGNRTKCEAWSVCSSADDCGTGGTCLGAFVGKCNCNACINFWLCKEDAACGGLKGACDLKSGICRCWETLEKAGFPFIKAATELCNAKACTSDSASSACIGLPCNTGRCVCKVEPVTTTPKPLKP</sequence>
<dbReference type="Proteomes" id="UP001432027">
    <property type="component" value="Unassembled WGS sequence"/>
</dbReference>
<keyword evidence="1" id="KW-1133">Transmembrane helix</keyword>
<organism evidence="2 3">
    <name type="scientific">Pristionchus entomophagus</name>
    <dbReference type="NCBI Taxonomy" id="358040"/>
    <lineage>
        <taxon>Eukaryota</taxon>
        <taxon>Metazoa</taxon>
        <taxon>Ecdysozoa</taxon>
        <taxon>Nematoda</taxon>
        <taxon>Chromadorea</taxon>
        <taxon>Rhabditida</taxon>
        <taxon>Rhabditina</taxon>
        <taxon>Diplogasteromorpha</taxon>
        <taxon>Diplogasteroidea</taxon>
        <taxon>Neodiplogasteridae</taxon>
        <taxon>Pristionchus</taxon>
    </lineage>
</organism>
<dbReference type="PANTHER" id="PTHR37973">
    <property type="entry name" value="CHONDROITIN PROTEOGLYCAN 3"/>
    <property type="match status" value="1"/>
</dbReference>
<dbReference type="AlphaFoldDB" id="A0AAV5UN19"/>